<reference evidence="4 6" key="1">
    <citation type="submission" date="2017-01" db="EMBL/GenBank/DDBJ databases">
        <authorList>
            <person name="Varghese N."/>
            <person name="Submissions S."/>
        </authorList>
    </citation>
    <scope>NUCLEOTIDE SEQUENCE [LARGE SCALE GENOMIC DNA]</scope>
    <source>
        <strain evidence="4 6">DSM 18447</strain>
    </source>
</reference>
<evidence type="ECO:0000313" key="5">
    <source>
        <dbReference type="EMBL" id="WCR04548.1"/>
    </source>
</evidence>
<dbReference type="Proteomes" id="UP000186216">
    <property type="component" value="Unassembled WGS sequence"/>
</dbReference>
<name>A0AA46A5T4_9RHOB</name>
<dbReference type="CDD" id="cd00761">
    <property type="entry name" value="Glyco_tranf_GTA_type"/>
    <property type="match status" value="1"/>
</dbReference>
<dbReference type="Gene3D" id="3.90.550.10">
    <property type="entry name" value="Spore Coat Polysaccharide Biosynthesis Protein SpsA, Chain A"/>
    <property type="match status" value="1"/>
</dbReference>
<evidence type="ECO:0000256" key="2">
    <source>
        <dbReference type="ARBA" id="ARBA00022692"/>
    </source>
</evidence>
<sequence>MTIATIVTSMKNEAPYILEWVAYHRSIGFDRIVVFANDCTDGTHQMLSRLHKKGEIYYYLNEVPLGKKPHSHALKMANATDEVRSSDYVMVLDADEFLAVKKKPFDVKSLIASMEARNATMMVIPWRIFGSSKQITFKDRPAIDRFTYSMDVSDNPKSGVKTLFKQNKNLRLAIHFPKKVMQKGKSLASEEEFLWIDPDGNRIDPEILTWNGGKNKILRESAEVAHFMIKSLDEYMLKIFRGDGLMNSSRHGVDYWKSADKNEALDLRLSKLAPKFRAKLKRLKSDKELSDLHHHAVASSENRLKEILKNESSDKLRDILKRCTEGNITESEISESRHLVQTMSPVKVSESILTGDIPKSVLLSVTTIGLRDTPSIVKRLAESCRDNAAMFWYAKDFDKRPITHLVEGLKRAKKNDRSTQLGCRYFDNFTMTSPETDWPLDEEVIVFITRDRSSVLDGFGEYIMHSRAKYMQKKRQGFPALKTLFSGGETAADVEEMIASGKIDDPFSRFNKFIAEHPGTIVINIDQPKNVERQISQLNLAESASESISRILKDAIGEMPVSGK</sequence>
<comment type="subcellular location">
    <subcellularLocation>
        <location evidence="1">Membrane</location>
        <topology evidence="1">Single-pass membrane protein</topology>
    </subcellularLocation>
</comment>
<dbReference type="GO" id="GO:0016020">
    <property type="term" value="C:membrane"/>
    <property type="evidence" value="ECO:0007669"/>
    <property type="project" value="UniProtKB-SubCell"/>
</dbReference>
<dbReference type="EMBL" id="FTOU01000007">
    <property type="protein sequence ID" value="SIS86629.1"/>
    <property type="molecule type" value="Genomic_DNA"/>
</dbReference>
<dbReference type="SUPFAM" id="SSF53448">
    <property type="entry name" value="Nucleotide-diphospho-sugar transferases"/>
    <property type="match status" value="1"/>
</dbReference>
<evidence type="ECO:0000313" key="6">
    <source>
        <dbReference type="Proteomes" id="UP000186216"/>
    </source>
</evidence>
<evidence type="ECO:0000313" key="4">
    <source>
        <dbReference type="EMBL" id="SIS86629.1"/>
    </source>
</evidence>
<dbReference type="EMBL" id="CP067140">
    <property type="protein sequence ID" value="WCR04548.1"/>
    <property type="molecule type" value="Genomic_DNA"/>
</dbReference>
<organism evidence="4 6">
    <name type="scientific">Paracoccus saliphilus</name>
    <dbReference type="NCBI Taxonomy" id="405559"/>
    <lineage>
        <taxon>Bacteria</taxon>
        <taxon>Pseudomonadati</taxon>
        <taxon>Pseudomonadota</taxon>
        <taxon>Alphaproteobacteria</taxon>
        <taxon>Rhodobacterales</taxon>
        <taxon>Paracoccaceae</taxon>
        <taxon>Paracoccus</taxon>
    </lineage>
</organism>
<reference evidence="5 7" key="2">
    <citation type="submission" date="2021-01" db="EMBL/GenBank/DDBJ databases">
        <title>Biogeographic distribution of Paracoccus.</title>
        <authorList>
            <person name="Hollensteiner J."/>
            <person name="Leineberger J."/>
            <person name="Brinkhoff T."/>
            <person name="Daniel R."/>
        </authorList>
    </citation>
    <scope>NUCLEOTIDE SEQUENCE [LARGE SCALE GENOMIC DNA]</scope>
    <source>
        <strain evidence="5 7">DSM 18447</strain>
    </source>
</reference>
<evidence type="ECO:0000313" key="7">
    <source>
        <dbReference type="Proteomes" id="UP001215549"/>
    </source>
</evidence>
<gene>
    <name evidence="5" type="ORF">JHX88_07465</name>
    <name evidence="4" type="ORF">SAMN05421772_1072</name>
</gene>
<evidence type="ECO:0000256" key="3">
    <source>
        <dbReference type="ARBA" id="ARBA00022989"/>
    </source>
</evidence>
<dbReference type="GO" id="GO:0016757">
    <property type="term" value="F:glycosyltransferase activity"/>
    <property type="evidence" value="ECO:0007669"/>
    <property type="project" value="TreeGrafter"/>
</dbReference>
<dbReference type="RefSeq" id="WP_176011436.1">
    <property type="nucleotide sequence ID" value="NZ_CP067140.1"/>
</dbReference>
<dbReference type="Proteomes" id="UP001215549">
    <property type="component" value="Chromosome"/>
</dbReference>
<keyword evidence="3" id="KW-0472">Membrane</keyword>
<keyword evidence="2" id="KW-0812">Transmembrane</keyword>
<keyword evidence="7" id="KW-1185">Reference proteome</keyword>
<dbReference type="InterPro" id="IPR029044">
    <property type="entry name" value="Nucleotide-diphossugar_trans"/>
</dbReference>
<evidence type="ECO:0000256" key="1">
    <source>
        <dbReference type="ARBA" id="ARBA00004167"/>
    </source>
</evidence>
<dbReference type="PANTHER" id="PTHR21461">
    <property type="entry name" value="GLYCOSYLTRANSFERASE FAMILY 92 PROTEIN"/>
    <property type="match status" value="1"/>
</dbReference>
<dbReference type="Pfam" id="PF13704">
    <property type="entry name" value="Glyco_tranf_2_4"/>
    <property type="match status" value="1"/>
</dbReference>
<keyword evidence="3" id="KW-1133">Transmembrane helix</keyword>
<protein>
    <submittedName>
        <fullName evidence="4">Glycosyl transferase family 2</fullName>
    </submittedName>
    <submittedName>
        <fullName evidence="5">Glycosyltransferase family 2 protein</fullName>
    </submittedName>
</protein>
<accession>A0AA46A5T4</accession>
<dbReference type="GO" id="GO:0005737">
    <property type="term" value="C:cytoplasm"/>
    <property type="evidence" value="ECO:0007669"/>
    <property type="project" value="TreeGrafter"/>
</dbReference>
<keyword evidence="4" id="KW-0808">Transferase</keyword>
<dbReference type="PANTHER" id="PTHR21461:SF69">
    <property type="entry name" value="GLYCOSYLTRANSFERASE FAMILY 92 PROTEIN"/>
    <property type="match status" value="1"/>
</dbReference>
<proteinExistence type="predicted"/>
<dbReference type="AlphaFoldDB" id="A0AA46A5T4"/>